<dbReference type="AlphaFoldDB" id="A0AAX3DVJ3"/>
<evidence type="ECO:0000313" key="1">
    <source>
        <dbReference type="EMBL" id="UYO38422.1"/>
    </source>
</evidence>
<reference evidence="1" key="1">
    <citation type="journal article" date="2022" name="Biol. Control">
        <title>In silico genomic analysis of Rhodopseudomonas palustris strains revealed potential biocontrol agents and crop yield enhancers.</title>
        <authorList>
            <person name="Surachat K."/>
            <person name="Kantachote D."/>
            <person name="Deachamag P."/>
            <person name="Wonglapsuwan M."/>
        </authorList>
    </citation>
    <scope>NUCLEOTIDE SEQUENCE</scope>
    <source>
        <strain evidence="1">TLS06</strain>
    </source>
</reference>
<dbReference type="EMBL" id="CP076676">
    <property type="protein sequence ID" value="UYO38422.1"/>
    <property type="molecule type" value="Genomic_DNA"/>
</dbReference>
<proteinExistence type="predicted"/>
<accession>A0AAX3DVJ3</accession>
<gene>
    <name evidence="1" type="ORF">KQX62_17055</name>
</gene>
<protein>
    <submittedName>
        <fullName evidence="1">Uncharacterized protein</fullName>
    </submittedName>
</protein>
<name>A0AAX3DVJ3_RHOPL</name>
<evidence type="ECO:0000313" key="2">
    <source>
        <dbReference type="Proteomes" id="UP001163166"/>
    </source>
</evidence>
<organism evidence="1 2">
    <name type="scientific">Rhodopseudomonas palustris</name>
    <dbReference type="NCBI Taxonomy" id="1076"/>
    <lineage>
        <taxon>Bacteria</taxon>
        <taxon>Pseudomonadati</taxon>
        <taxon>Pseudomonadota</taxon>
        <taxon>Alphaproteobacteria</taxon>
        <taxon>Hyphomicrobiales</taxon>
        <taxon>Nitrobacteraceae</taxon>
        <taxon>Rhodopseudomonas</taxon>
    </lineage>
</organism>
<dbReference type="RefSeq" id="WP_264073955.1">
    <property type="nucleotide sequence ID" value="NZ_CP076676.1"/>
</dbReference>
<sequence>MIGDTLSHDDAMKQFRAAWDVYASDPDRIGYLIEHHAYEAESEKTRGKR</sequence>
<dbReference type="Proteomes" id="UP001163166">
    <property type="component" value="Chromosome"/>
</dbReference>